<dbReference type="GO" id="GO:0008168">
    <property type="term" value="F:methyltransferase activity"/>
    <property type="evidence" value="ECO:0007669"/>
    <property type="project" value="UniProtKB-KW"/>
</dbReference>
<sequence>MQAFVDAIAAITPSTDAERLIHGRGGMLPGGEHLCVDWFPPALLLTSFRELTTDELHKLQQALVQRFAELNLPLNLVYQHRAGGQTQTVLLQGELPEPHVVTENGRQFYVHLLRGQNHGLFLDMRNGRQWVAENAKFKKVLNLFSYTCAFSVAALSGGADEVVNIDMAKGALSTGKQNHVLNEMPSGARFLGHDIFKSWGKLKKLGPYDLLIADPPSNQKGSFVATKDYVRLLRRLPELLNDGADVLLCLNAPELGRDFLMQQVADTLPQLRFIEQIENPPVFADVDADRALKVLLYRYHADAVVAADADTDVQAEAGSSAA</sequence>
<name>A0ABX7QLC2_9GAMM</name>
<evidence type="ECO:0000256" key="3">
    <source>
        <dbReference type="ARBA" id="ARBA00022679"/>
    </source>
</evidence>
<dbReference type="PANTHER" id="PTHR43042:SF3">
    <property type="entry name" value="RIBOSOMAL RNA LARGE SUBUNIT METHYLTRANSFERASE YWBD-RELATED"/>
    <property type="match status" value="1"/>
</dbReference>
<evidence type="ECO:0000256" key="4">
    <source>
        <dbReference type="ARBA" id="ARBA00022691"/>
    </source>
</evidence>
<evidence type="ECO:0000256" key="2">
    <source>
        <dbReference type="ARBA" id="ARBA00022603"/>
    </source>
</evidence>
<dbReference type="InterPro" id="IPR019614">
    <property type="entry name" value="SAM-dep_methyl-trfase"/>
</dbReference>
<feature type="domain" description="S-adenosylmethionine-dependent methyltransferase" evidence="5">
    <location>
        <begin position="19"/>
        <end position="298"/>
    </location>
</feature>
<accession>A0ABX7QLC2</accession>
<keyword evidence="4" id="KW-0949">S-adenosyl-L-methionine</keyword>
<dbReference type="PANTHER" id="PTHR43042">
    <property type="entry name" value="SAM-DEPENDENT METHYLTRANSFERASE"/>
    <property type="match status" value="1"/>
</dbReference>
<keyword evidence="1" id="KW-0698">rRNA processing</keyword>
<evidence type="ECO:0000313" key="6">
    <source>
        <dbReference type="EMBL" id="QSX32253.1"/>
    </source>
</evidence>
<dbReference type="InterPro" id="IPR029063">
    <property type="entry name" value="SAM-dependent_MTases_sf"/>
</dbReference>
<evidence type="ECO:0000259" key="5">
    <source>
        <dbReference type="Pfam" id="PF10672"/>
    </source>
</evidence>
<dbReference type="Gene3D" id="3.40.50.150">
    <property type="entry name" value="Vaccinia Virus protein VP39"/>
    <property type="match status" value="1"/>
</dbReference>
<dbReference type="SUPFAM" id="SSF53335">
    <property type="entry name" value="S-adenosyl-L-methionine-dependent methyltransferases"/>
    <property type="match status" value="1"/>
</dbReference>
<keyword evidence="3" id="KW-0808">Transferase</keyword>
<dbReference type="Pfam" id="PF10672">
    <property type="entry name" value="Methyltrans_SAM"/>
    <property type="match status" value="1"/>
</dbReference>
<dbReference type="Proteomes" id="UP000662770">
    <property type="component" value="Chromosome"/>
</dbReference>
<reference evidence="6 7" key="1">
    <citation type="submission" date="2021-03" db="EMBL/GenBank/DDBJ databases">
        <title>Novel species identification of genus Shewanella.</title>
        <authorList>
            <person name="Liu G."/>
            <person name="Zhang Q."/>
        </authorList>
    </citation>
    <scope>NUCLEOTIDE SEQUENCE [LARGE SCALE GENOMIC DNA]</scope>
    <source>
        <strain evidence="6 7">FJAT-51800</strain>
    </source>
</reference>
<dbReference type="RefSeq" id="WP_207353498.1">
    <property type="nucleotide sequence ID" value="NZ_CP071503.1"/>
</dbReference>
<organism evidence="6 7">
    <name type="scientific">Shewanella avicenniae</name>
    <dbReference type="NCBI Taxonomy" id="2814294"/>
    <lineage>
        <taxon>Bacteria</taxon>
        <taxon>Pseudomonadati</taxon>
        <taxon>Pseudomonadota</taxon>
        <taxon>Gammaproteobacteria</taxon>
        <taxon>Alteromonadales</taxon>
        <taxon>Shewanellaceae</taxon>
        <taxon>Shewanella</taxon>
    </lineage>
</organism>
<evidence type="ECO:0000256" key="1">
    <source>
        <dbReference type="ARBA" id="ARBA00022552"/>
    </source>
</evidence>
<dbReference type="CDD" id="cd02440">
    <property type="entry name" value="AdoMet_MTases"/>
    <property type="match status" value="1"/>
</dbReference>
<evidence type="ECO:0000313" key="7">
    <source>
        <dbReference type="Proteomes" id="UP000662770"/>
    </source>
</evidence>
<keyword evidence="7" id="KW-1185">Reference proteome</keyword>
<protein>
    <submittedName>
        <fullName evidence="6">Class I SAM-dependent methyltransferase</fullName>
    </submittedName>
</protein>
<dbReference type="EMBL" id="CP071503">
    <property type="protein sequence ID" value="QSX32253.1"/>
    <property type="molecule type" value="Genomic_DNA"/>
</dbReference>
<keyword evidence="2 6" id="KW-0489">Methyltransferase</keyword>
<gene>
    <name evidence="6" type="ORF">JYB87_10735</name>
</gene>
<dbReference type="GO" id="GO:0032259">
    <property type="term" value="P:methylation"/>
    <property type="evidence" value="ECO:0007669"/>
    <property type="project" value="UniProtKB-KW"/>
</dbReference>
<proteinExistence type="predicted"/>